<geneLocation type="plasmid" evidence="1 2">
    <name>pSC2</name>
</geneLocation>
<dbReference type="RefSeq" id="WP_013385934.1">
    <property type="nucleotide sequence ID" value="NC_014628.2"/>
</dbReference>
<sequence>MYLKQRDEELVIVPADLKQTFQNKFTLNIGKNEIIKMKDNNVITDRDLKIAKFLFRFKFATAEQIHKYLGEESSKVNIKNRLDKLVNYRVLNKFMLSEFEEERIAADAFEIYCLDLGGRYLLSHYSNEDTTDWYSTVNMKTSEIISKNLVVSEFYIRIMQTCGSKIVYFKPEPELRVGKKNVIPSFEMCMQSNGITKYFIGEIVREYDFPIFIREKAVKLESLLNTNAWKKYYYDSESEPVLFMFADSDLTALETGKLLTETTEIRNFRLSTDERIGRELYDTGAFLKYVEDKDSLQEIKAGTFKP</sequence>
<keyword evidence="1" id="KW-0614">Plasmid</keyword>
<dbReference type="AlphaFoldDB" id="E3EKR9"/>
<dbReference type="Proteomes" id="UP000006868">
    <property type="component" value="Plasmid pSC2"/>
</dbReference>
<accession>E3EKR9</accession>
<dbReference type="PATRIC" id="fig|886882.15.peg.5819"/>
<gene>
    <name evidence="1" type="ORF">PPSC2_27495</name>
</gene>
<proteinExistence type="predicted"/>
<dbReference type="HOGENOM" id="CLU_908647_0_0_9"/>
<name>E3EKR9_PAEPS</name>
<reference evidence="1 2" key="1">
    <citation type="journal article" date="2011" name="J. Bacteriol.">
        <title>Complete genome sequence of Paenibacillus polymyxa SC2, a strain of plant growth-promoting Rhizobacterium with broad-spectrum antimicrobial activity.</title>
        <authorList>
            <person name="Ma M."/>
            <person name="Wang C."/>
            <person name="Ding Y."/>
            <person name="Li L."/>
            <person name="Shen D."/>
            <person name="Jiang X."/>
            <person name="Guan D."/>
            <person name="Cao F."/>
            <person name="Chen H."/>
            <person name="Feng R."/>
            <person name="Wang X."/>
            <person name="Ge Y."/>
            <person name="Yao L."/>
            <person name="Bing X."/>
            <person name="Yang X."/>
            <person name="Li J."/>
            <person name="Du B."/>
        </authorList>
    </citation>
    <scope>NUCLEOTIDE SEQUENCE [LARGE SCALE GENOMIC DNA]</scope>
    <source>
        <strain evidence="1 2">SC2</strain>
        <plasmid evidence="2">pSC2</plasmid>
    </source>
</reference>
<dbReference type="OrthoDB" id="1752639at2"/>
<organism evidence="1 2">
    <name type="scientific">Paenibacillus polymyxa (strain SC2)</name>
    <name type="common">Bacillus polymyxa</name>
    <dbReference type="NCBI Taxonomy" id="886882"/>
    <lineage>
        <taxon>Bacteria</taxon>
        <taxon>Bacillati</taxon>
        <taxon>Bacillota</taxon>
        <taxon>Bacilli</taxon>
        <taxon>Bacillales</taxon>
        <taxon>Paenibacillaceae</taxon>
        <taxon>Paenibacillus</taxon>
    </lineage>
</organism>
<evidence type="ECO:0000313" key="1">
    <source>
        <dbReference type="EMBL" id="ADO59520.1"/>
    </source>
</evidence>
<dbReference type="KEGG" id="ppm:PPSC2_27495"/>
<protein>
    <submittedName>
        <fullName evidence="1">Uncharacterized protein</fullName>
    </submittedName>
</protein>
<evidence type="ECO:0000313" key="2">
    <source>
        <dbReference type="Proteomes" id="UP000006868"/>
    </source>
</evidence>
<dbReference type="EMBL" id="CP002214">
    <property type="protein sequence ID" value="ADO59520.1"/>
    <property type="molecule type" value="Genomic_DNA"/>
</dbReference>